<dbReference type="Gene3D" id="1.25.40.10">
    <property type="entry name" value="Tetratricopeptide repeat domain"/>
    <property type="match status" value="1"/>
</dbReference>
<feature type="region of interest" description="Disordered" evidence="1">
    <location>
        <begin position="607"/>
        <end position="642"/>
    </location>
</feature>
<sequence length="1149" mass="125624">MPRLTRFADAFVDSVRHIGRSLRLLLTPPDGLVDASGDDPDPSASDRPSSDRGPEESGTAEGPARWAKPLPLWVKRRVYEGMRLRPQGLALGWVQIPRPASRGFSIGVFPERGRFAQIAFADGHGRVFLGSDPEMDTWGREPDFLFTKESDIPNGGHGVTPDARRLRGASRPVPDVQGSMVGRDSTGETMWLASWTRVGGLYSLEQLRETLPEELRVSLRFRDAVTLGFIASYFLPRSEGALWGFGSGNIFRRLNREAPIGAIRGSVADARMARSRGLRVSGLEEYFVDLMDQAGALEPIPALEAVHGAEPLHLFASSYSGSYILGWNSSLPFPAILRSLRIEGNLNRFAAVSSCLERGMRQGTGLSEDTVTHEQAAQMDAALLADPALMALRTQDDAVVDPLHDDGVAAVVRLMDIAARTARTMAEENPSPYAGAGRRPRPSEWVYRQTMSRLLRSLRLPYRFDVEFRANIDEGNVALGFTTAGVSMMPTRRYDESSGRWIHFDEDQRSAMSADYNLRIGLIMAAIGFGADAGVSTVSLHIDSLGLEEAVAEQDCAIERLMSQALNAFESIRTTDNGFRGSKADPKDGDLHGDSVVSAQVGEAIRHSDHDDGHDHDHDDGHDHDHDHDHGHDHDHDHESMDHRFEELVRDAQIDEVAFSVPTDNGVGEDDGQGESGDASADGPQPSTADDGEDDDSGVTTDPLAALRSNPTVRNVVTVTFTRDRFVRMLGAYGLTDPRRLYRCFEASMDVDEHGGLRPVDAGFDLRDARFAPTGSQEEPEFSEMRPSDVARTVLGIDDVTGLSIQRVDLLQRAVAEFHRLAARNEVDSVTRAQKAIRVIDAVGDPELRDISSQIGGAIIDGQDTPDPVFEISTALDADRVKARDLLFSGQAGEAVDHLEKAVARVDSIFASAPGVPRYFNSYAERVVYNRLFATPEEKTVLVPDNLFYAHIELADVLAQMGGSQAALAHLNALVAYAPAYALTHMKLAIQLARDEDWDSARAACLNALRVSLDRDDAAFAYYRFAYAAWMRDEFDLAAASYIVSASIAPGHIAALDGELHELAVRMKSQHMGVPADVDSARAILRDNGIPLWPHTEVSQIVRDAARVCVDEGLFVPARTLSLAAARMTDADVEGLDLVQMQFLRSLNA</sequence>
<feature type="region of interest" description="Disordered" evidence="1">
    <location>
        <begin position="575"/>
        <end position="594"/>
    </location>
</feature>
<dbReference type="InterPro" id="IPR011990">
    <property type="entry name" value="TPR-like_helical_dom_sf"/>
</dbReference>
<name>A0A087BNA2_9BIFI</name>
<dbReference type="EMBL" id="JGZD01000009">
    <property type="protein sequence ID" value="KFI72502.1"/>
    <property type="molecule type" value="Genomic_DNA"/>
</dbReference>
<dbReference type="RefSeq" id="WP_022860526.1">
    <property type="nucleotide sequence ID" value="NZ_JGZD01000009.1"/>
</dbReference>
<evidence type="ECO:0000313" key="3">
    <source>
        <dbReference type="Proteomes" id="UP000029014"/>
    </source>
</evidence>
<organism evidence="2 3">
    <name type="scientific">Bifidobacterium minimum</name>
    <dbReference type="NCBI Taxonomy" id="1693"/>
    <lineage>
        <taxon>Bacteria</taxon>
        <taxon>Bacillati</taxon>
        <taxon>Actinomycetota</taxon>
        <taxon>Actinomycetes</taxon>
        <taxon>Bifidobacteriales</taxon>
        <taxon>Bifidobacteriaceae</taxon>
        <taxon>Bifidobacterium</taxon>
    </lineage>
</organism>
<protein>
    <submittedName>
        <fullName evidence="2">TPR repeat-containing protein</fullName>
    </submittedName>
</protein>
<reference evidence="2 3" key="1">
    <citation type="submission" date="2014-03" db="EMBL/GenBank/DDBJ databases">
        <title>Genomics of Bifidobacteria.</title>
        <authorList>
            <person name="Ventura M."/>
            <person name="Milani C."/>
            <person name="Lugli G.A."/>
        </authorList>
    </citation>
    <scope>NUCLEOTIDE SEQUENCE [LARGE SCALE GENOMIC DNA]</scope>
    <source>
        <strain evidence="2 3">LMG 11592</strain>
    </source>
</reference>
<feature type="region of interest" description="Disordered" evidence="1">
    <location>
        <begin position="29"/>
        <end position="64"/>
    </location>
</feature>
<proteinExistence type="predicted"/>
<evidence type="ECO:0000313" key="2">
    <source>
        <dbReference type="EMBL" id="KFI72502.1"/>
    </source>
</evidence>
<dbReference type="STRING" id="1693.BMIN_0398"/>
<dbReference type="AlphaFoldDB" id="A0A087BNA2"/>
<evidence type="ECO:0000256" key="1">
    <source>
        <dbReference type="SAM" id="MobiDB-lite"/>
    </source>
</evidence>
<feature type="compositionally biased region" description="Basic and acidic residues" evidence="1">
    <location>
        <begin position="582"/>
        <end position="593"/>
    </location>
</feature>
<feature type="region of interest" description="Disordered" evidence="1">
    <location>
        <begin position="661"/>
        <end position="704"/>
    </location>
</feature>
<accession>A0A087BNA2</accession>
<dbReference type="Proteomes" id="UP000029014">
    <property type="component" value="Unassembled WGS sequence"/>
</dbReference>
<dbReference type="eggNOG" id="COG0457">
    <property type="taxonomic scope" value="Bacteria"/>
</dbReference>
<comment type="caution">
    <text evidence="2">The sequence shown here is derived from an EMBL/GenBank/DDBJ whole genome shotgun (WGS) entry which is preliminary data.</text>
</comment>
<feature type="region of interest" description="Disordered" evidence="1">
    <location>
        <begin position="149"/>
        <end position="180"/>
    </location>
</feature>
<dbReference type="SUPFAM" id="SSF48452">
    <property type="entry name" value="TPR-like"/>
    <property type="match status" value="1"/>
</dbReference>
<gene>
    <name evidence="2" type="ORF">BMIN_0398</name>
</gene>
<keyword evidence="3" id="KW-1185">Reference proteome</keyword>